<dbReference type="Proteomes" id="UP000034235">
    <property type="component" value="Unassembled WGS sequence"/>
</dbReference>
<sequence length="101" mass="11378">MIEDLPESVREGVLTEDKAVVCRSLGCPSYARSLANKGQPGCHVLLARDDFRRELFGNMRLSPVMEAQLTKVTVKDLRRQIPNGCPEGFDIIRSEIEDEFI</sequence>
<comment type="caution">
    <text evidence="1">The sequence shown here is derived from an EMBL/GenBank/DDBJ whole genome shotgun (WGS) entry which is preliminary data.</text>
</comment>
<name>A0A0G0JVL0_9BACT</name>
<protein>
    <submittedName>
        <fullName evidence="1">Uncharacterized protein</fullName>
    </submittedName>
</protein>
<proteinExistence type="predicted"/>
<dbReference type="AlphaFoldDB" id="A0A0G0JVL0"/>
<evidence type="ECO:0000313" key="2">
    <source>
        <dbReference type="Proteomes" id="UP000034235"/>
    </source>
</evidence>
<evidence type="ECO:0000313" key="1">
    <source>
        <dbReference type="EMBL" id="KKQ67105.1"/>
    </source>
</evidence>
<reference evidence="1 2" key="1">
    <citation type="journal article" date="2015" name="Nature">
        <title>rRNA introns, odd ribosomes, and small enigmatic genomes across a large radiation of phyla.</title>
        <authorList>
            <person name="Brown C.T."/>
            <person name="Hug L.A."/>
            <person name="Thomas B.C."/>
            <person name="Sharon I."/>
            <person name="Castelle C.J."/>
            <person name="Singh A."/>
            <person name="Wilkins M.J."/>
            <person name="Williams K.H."/>
            <person name="Banfield J.F."/>
        </authorList>
    </citation>
    <scope>NUCLEOTIDE SEQUENCE [LARGE SCALE GENOMIC DNA]</scope>
</reference>
<gene>
    <name evidence="1" type="ORF">US86_C0001G0032</name>
</gene>
<organism evidence="1 2">
    <name type="scientific">Candidatus Daviesbacteria bacterium GW2011_GWA2_38_24</name>
    <dbReference type="NCBI Taxonomy" id="1618422"/>
    <lineage>
        <taxon>Bacteria</taxon>
        <taxon>Candidatus Daviesiibacteriota</taxon>
    </lineage>
</organism>
<dbReference type="EMBL" id="LBUP01000001">
    <property type="protein sequence ID" value="KKQ67105.1"/>
    <property type="molecule type" value="Genomic_DNA"/>
</dbReference>
<accession>A0A0G0JVL0</accession>